<evidence type="ECO:0000313" key="2">
    <source>
        <dbReference type="EMBL" id="KAI3850695.1"/>
    </source>
</evidence>
<proteinExistence type="predicted"/>
<dbReference type="Proteomes" id="UP001202328">
    <property type="component" value="Unassembled WGS sequence"/>
</dbReference>
<accession>A0AAD4S1Z9</accession>
<reference evidence="2" key="1">
    <citation type="submission" date="2022-04" db="EMBL/GenBank/DDBJ databases">
        <title>A functionally conserved STORR gene fusion in Papaver species that diverged 16.8 million years ago.</title>
        <authorList>
            <person name="Catania T."/>
        </authorList>
    </citation>
    <scope>NUCLEOTIDE SEQUENCE</scope>
    <source>
        <strain evidence="2">S-188037</strain>
    </source>
</reference>
<gene>
    <name evidence="2" type="ORF">MKW98_030755</name>
</gene>
<name>A0AAD4S1Z9_9MAGN</name>
<sequence length="94" mass="10528">MLSSEDRAFYIEGLHEHVKWSESASTVLPPLGPFKHHADRDRVQRNGFRPYFGPFKRGKGHAGDTPPPKEFKPSYSGPSKSGKGHKSNRYSSST</sequence>
<dbReference type="AlphaFoldDB" id="A0AAD4S1Z9"/>
<evidence type="ECO:0000313" key="3">
    <source>
        <dbReference type="Proteomes" id="UP001202328"/>
    </source>
</evidence>
<keyword evidence="3" id="KW-1185">Reference proteome</keyword>
<comment type="caution">
    <text evidence="2">The sequence shown here is derived from an EMBL/GenBank/DDBJ whole genome shotgun (WGS) entry which is preliminary data.</text>
</comment>
<organism evidence="2 3">
    <name type="scientific">Papaver atlanticum</name>
    <dbReference type="NCBI Taxonomy" id="357466"/>
    <lineage>
        <taxon>Eukaryota</taxon>
        <taxon>Viridiplantae</taxon>
        <taxon>Streptophyta</taxon>
        <taxon>Embryophyta</taxon>
        <taxon>Tracheophyta</taxon>
        <taxon>Spermatophyta</taxon>
        <taxon>Magnoliopsida</taxon>
        <taxon>Ranunculales</taxon>
        <taxon>Papaveraceae</taxon>
        <taxon>Papaveroideae</taxon>
        <taxon>Papaver</taxon>
    </lineage>
</organism>
<protein>
    <submittedName>
        <fullName evidence="2">Uncharacterized protein</fullName>
    </submittedName>
</protein>
<dbReference type="EMBL" id="JAJJMB010015994">
    <property type="protein sequence ID" value="KAI3850695.1"/>
    <property type="molecule type" value="Genomic_DNA"/>
</dbReference>
<feature type="region of interest" description="Disordered" evidence="1">
    <location>
        <begin position="31"/>
        <end position="94"/>
    </location>
</feature>
<evidence type="ECO:0000256" key="1">
    <source>
        <dbReference type="SAM" id="MobiDB-lite"/>
    </source>
</evidence>